<evidence type="ECO:0000313" key="2">
    <source>
        <dbReference type="Proteomes" id="UP000220158"/>
    </source>
</evidence>
<dbReference type="VEuPathDB" id="PlasmoDB:PRELSG_0418700"/>
<reference evidence="1 2" key="1">
    <citation type="submission" date="2015-04" db="EMBL/GenBank/DDBJ databases">
        <authorList>
            <consortium name="Pathogen Informatics"/>
        </authorList>
    </citation>
    <scope>NUCLEOTIDE SEQUENCE [LARGE SCALE GENOMIC DNA]</scope>
    <source>
        <strain evidence="1 2">SGS1</strain>
    </source>
</reference>
<proteinExistence type="predicted"/>
<sequence>MNTRNSINKVEYSDTYISSYVEWINNIFNTDTLINVNLLNIENRKRKLNETENIEKKNKTLNEENSYNNILIEEADYKDNNNHLEKFNFNKIYKSTNFNIDGLNDNKLNLNENYFINKFNLNDPIKKNSSSCDISEIESEEPYEETIKKNENTNNLNLLRNNIQNLSDGYDNLNQVTKKKLNTDIIINENSNEIHKRRFNSIGDEISKFLIYSSDNDDINNTNVEKIKTNDSLCASYNYDKIKKNIHTLEEVDKEFYIISKKEEKKEQGRKEKTGKIMNNNSNIESDNINNNYNNGMNINMNYSINSNNTSNNNTNNNNVNKNFDNNITNNAINLKKDEKVVKQENLSSNKNLVNNFCFWNIENESYISRPLYVQNINKKYFTLLEESEEMIKNYSSNQYSIKFVPRHLLYVLSQVASRIFFDPMYRKQLFFQF</sequence>
<name>A0A1J1H5X8_PLARL</name>
<dbReference type="OMA" id="YVTRPLY"/>
<evidence type="ECO:0000313" key="1">
    <source>
        <dbReference type="EMBL" id="CRG98836.1"/>
    </source>
</evidence>
<protein>
    <submittedName>
        <fullName evidence="1">Uncharacterized protein</fullName>
    </submittedName>
</protein>
<dbReference type="EMBL" id="LN835299">
    <property type="protein sequence ID" value="CRG98836.1"/>
    <property type="molecule type" value="Genomic_DNA"/>
</dbReference>
<dbReference type="RefSeq" id="XP_028531845.1">
    <property type="nucleotide sequence ID" value="XM_028675237.1"/>
</dbReference>
<organism evidence="1 2">
    <name type="scientific">Plasmodium relictum</name>
    <dbReference type="NCBI Taxonomy" id="85471"/>
    <lineage>
        <taxon>Eukaryota</taxon>
        <taxon>Sar</taxon>
        <taxon>Alveolata</taxon>
        <taxon>Apicomplexa</taxon>
        <taxon>Aconoidasida</taxon>
        <taxon>Haemosporida</taxon>
        <taxon>Plasmodiidae</taxon>
        <taxon>Plasmodium</taxon>
        <taxon>Plasmodium (Haemamoeba)</taxon>
    </lineage>
</organism>
<dbReference type="AlphaFoldDB" id="A0A1J1H5X8"/>
<accession>A0A1J1H5X8</accession>
<dbReference type="GeneID" id="39734937"/>
<gene>
    <name evidence="1" type="ORF">PRELSG_0418700</name>
</gene>
<dbReference type="Proteomes" id="UP000220158">
    <property type="component" value="Chromosome 4"/>
</dbReference>
<keyword evidence="2" id="KW-1185">Reference proteome</keyword>
<dbReference type="OrthoDB" id="372835at2759"/>
<dbReference type="KEGG" id="prel:PRELSG_0418700"/>